<dbReference type="Proteomes" id="UP001420932">
    <property type="component" value="Unassembled WGS sequence"/>
</dbReference>
<protein>
    <recommendedName>
        <fullName evidence="3">Glabrous enhancer-binding protein-like DBD domain-containing protein</fullName>
    </recommendedName>
</protein>
<dbReference type="InterPro" id="IPR053932">
    <property type="entry name" value="GeBP-like_DBD"/>
</dbReference>
<dbReference type="AlphaFoldDB" id="A0AAP0KY31"/>
<accession>A0AAP0KY31</accession>
<name>A0AAP0KY31_9MAGN</name>
<evidence type="ECO:0000256" key="2">
    <source>
        <dbReference type="SAM" id="MobiDB-lite"/>
    </source>
</evidence>
<feature type="domain" description="Glabrous enhancer-binding protein-like DBD" evidence="3">
    <location>
        <begin position="123"/>
        <end position="216"/>
    </location>
</feature>
<organism evidence="4 5">
    <name type="scientific">Stephania yunnanensis</name>
    <dbReference type="NCBI Taxonomy" id="152371"/>
    <lineage>
        <taxon>Eukaryota</taxon>
        <taxon>Viridiplantae</taxon>
        <taxon>Streptophyta</taxon>
        <taxon>Embryophyta</taxon>
        <taxon>Tracheophyta</taxon>
        <taxon>Spermatophyta</taxon>
        <taxon>Magnoliopsida</taxon>
        <taxon>Ranunculales</taxon>
        <taxon>Menispermaceae</taxon>
        <taxon>Menispermoideae</taxon>
        <taxon>Cissampelideae</taxon>
        <taxon>Stephania</taxon>
    </lineage>
</organism>
<dbReference type="PANTHER" id="PTHR31662:SF33">
    <property type="entry name" value="DNA-BINDING STOREKEEPER PROTEIN TRANSCRIPTIONAL REGULATOR-LIKE PROTEIN"/>
    <property type="match status" value="1"/>
</dbReference>
<evidence type="ECO:0000313" key="5">
    <source>
        <dbReference type="Proteomes" id="UP001420932"/>
    </source>
</evidence>
<gene>
    <name evidence="4" type="ORF">Syun_006696</name>
</gene>
<dbReference type="PANTHER" id="PTHR31662">
    <property type="entry name" value="BNAANNG10740D PROTEIN-RELATED"/>
    <property type="match status" value="1"/>
</dbReference>
<dbReference type="InterPro" id="IPR007592">
    <property type="entry name" value="GEBP"/>
</dbReference>
<feature type="region of interest" description="Disordered" evidence="2">
    <location>
        <begin position="34"/>
        <end position="118"/>
    </location>
</feature>
<feature type="compositionally biased region" description="Acidic residues" evidence="2">
    <location>
        <begin position="49"/>
        <end position="72"/>
    </location>
</feature>
<reference evidence="4 5" key="1">
    <citation type="submission" date="2024-01" db="EMBL/GenBank/DDBJ databases">
        <title>Genome assemblies of Stephania.</title>
        <authorList>
            <person name="Yang L."/>
        </authorList>
    </citation>
    <scope>NUCLEOTIDE SEQUENCE [LARGE SCALE GENOMIC DNA]</scope>
    <source>
        <strain evidence="4">YNDBR</strain>
        <tissue evidence="4">Leaf</tissue>
    </source>
</reference>
<dbReference type="GO" id="GO:0005634">
    <property type="term" value="C:nucleus"/>
    <property type="evidence" value="ECO:0007669"/>
    <property type="project" value="TreeGrafter"/>
</dbReference>
<dbReference type="GO" id="GO:0006355">
    <property type="term" value="P:regulation of DNA-templated transcription"/>
    <property type="evidence" value="ECO:0007669"/>
    <property type="project" value="InterPro"/>
</dbReference>
<dbReference type="EMBL" id="JBBNAF010000003">
    <property type="protein sequence ID" value="KAK9160355.1"/>
    <property type="molecule type" value="Genomic_DNA"/>
</dbReference>
<evidence type="ECO:0000313" key="4">
    <source>
        <dbReference type="EMBL" id="KAK9160355.1"/>
    </source>
</evidence>
<sequence>MAMKKAMAMMMMKKKKAMAMMMMKKKKAMAMMKMKKKKAMAMAMKKEDGDGDGDGDEEGEDGDGDDSEEEGEAPNPATSSAPTSLKRIASEADHINPNPKKKLKFQHDHDGVGSENKSSFQIQRLWSHKDEVVLLKAMIDLKKNKLDPYSHIDTLFDSIKNLLHVDVSTKQLKRKIRALKDKFNKNANIVMKRGKLPHLAKSHDSDVYNLSIKIWGHREDEDGEDVAADVGNVAIAKTPIPEPEMKKKHNKISTVSRYPCLSESLRSCKKWTGGLGGLGESLVEEGFGLIPKSQTEELERRCRMQQIKETEIYLSGVVLIRDKTKLILDALNSSLSP</sequence>
<evidence type="ECO:0000256" key="1">
    <source>
        <dbReference type="ARBA" id="ARBA00010820"/>
    </source>
</evidence>
<dbReference type="Pfam" id="PF04504">
    <property type="entry name" value="GeBP-like_DBD"/>
    <property type="match status" value="1"/>
</dbReference>
<proteinExistence type="inferred from homology"/>
<evidence type="ECO:0000259" key="3">
    <source>
        <dbReference type="Pfam" id="PF04504"/>
    </source>
</evidence>
<comment type="caution">
    <text evidence="4">The sequence shown here is derived from an EMBL/GenBank/DDBJ whole genome shotgun (WGS) entry which is preliminary data.</text>
</comment>
<comment type="similarity">
    <text evidence="1">Belongs to the GeBP family.</text>
</comment>
<keyword evidence="5" id="KW-1185">Reference proteome</keyword>